<organism evidence="2 3">
    <name type="scientific">Saliniramus fredricksonii</name>
    <dbReference type="NCBI Taxonomy" id="1653334"/>
    <lineage>
        <taxon>Bacteria</taxon>
        <taxon>Pseudomonadati</taxon>
        <taxon>Pseudomonadota</taxon>
        <taxon>Alphaproteobacteria</taxon>
        <taxon>Hyphomicrobiales</taxon>
        <taxon>Salinarimonadaceae</taxon>
        <taxon>Saliniramus</taxon>
    </lineage>
</organism>
<evidence type="ECO:0000313" key="3">
    <source>
        <dbReference type="Proteomes" id="UP000050497"/>
    </source>
</evidence>
<evidence type="ECO:0000313" key="2">
    <source>
        <dbReference type="EMBL" id="KPQ11039.1"/>
    </source>
</evidence>
<protein>
    <submittedName>
        <fullName evidence="2">Uncharacterized protein</fullName>
    </submittedName>
</protein>
<gene>
    <name evidence="2" type="ORF">HLUCCO17_07835</name>
</gene>
<dbReference type="AlphaFoldDB" id="A0A0P8A0X4"/>
<reference evidence="2 3" key="1">
    <citation type="submission" date="2015-09" db="EMBL/GenBank/DDBJ databases">
        <title>Identification and resolution of microdiversity through metagenomic sequencing of parallel consortia.</title>
        <authorList>
            <person name="Nelson W.C."/>
            <person name="Romine M.F."/>
            <person name="Lindemann S.R."/>
        </authorList>
    </citation>
    <scope>NUCLEOTIDE SEQUENCE [LARGE SCALE GENOMIC DNA]</scope>
    <source>
        <strain evidence="2">HL-109</strain>
    </source>
</reference>
<name>A0A0P8A0X4_9HYPH</name>
<dbReference type="Proteomes" id="UP000050497">
    <property type="component" value="Unassembled WGS sequence"/>
</dbReference>
<feature type="region of interest" description="Disordered" evidence="1">
    <location>
        <begin position="55"/>
        <end position="78"/>
    </location>
</feature>
<accession>A0A0P8A0X4</accession>
<dbReference type="EMBL" id="LJSX01000010">
    <property type="protein sequence ID" value="KPQ11039.1"/>
    <property type="molecule type" value="Genomic_DNA"/>
</dbReference>
<comment type="caution">
    <text evidence="2">The sequence shown here is derived from an EMBL/GenBank/DDBJ whole genome shotgun (WGS) entry which is preliminary data.</text>
</comment>
<dbReference type="RefSeq" id="WP_074443126.1">
    <property type="nucleotide sequence ID" value="NZ_FMBM01000001.1"/>
</dbReference>
<dbReference type="OrthoDB" id="9791494at2"/>
<evidence type="ECO:0000256" key="1">
    <source>
        <dbReference type="SAM" id="MobiDB-lite"/>
    </source>
</evidence>
<sequence length="78" mass="8886">MIKRFADAMRMHIRSGEIPLRKAYLKAVVDRIQVDTNVIRITGIKDTLEQAVQSDPENLPAAVRSSVPKWRARKDSNL</sequence>
<proteinExistence type="predicted"/>